<dbReference type="AlphaFoldDB" id="A0A5A7UQK0"/>
<dbReference type="EMBL" id="SSTE01007195">
    <property type="protein sequence ID" value="KAA0057384.1"/>
    <property type="molecule type" value="Genomic_DNA"/>
</dbReference>
<comment type="caution">
    <text evidence="1">The sequence shown here is derived from an EMBL/GenBank/DDBJ whole genome shotgun (WGS) entry which is preliminary data.</text>
</comment>
<gene>
    <name evidence="2" type="ORF">E5676_scaffold216G00550</name>
    <name evidence="1" type="ORF">E6C27_scaffold280G002530</name>
</gene>
<sequence>MWLEHPSFKANFSSWWSMSVQGRWNGYHFMEKLRALKIKLRVWNNEVFGDIQVKMKEIIKRIEKIDAFELDVPSDGSLKGERDCLKEDFTEVIKNENISWNKKAKVKWAKVGACSTGFFYRAANGIDWSPISTREDLELAIPFSLEEIRKILDQALIANETLKDYRLKKDGVVLKLDFEKVEGNIIDSFGVDGNEVALSHLRFADDTVLSCLGNDFDKLRRWTDVFDFVVGTFPSSYLGNPLVFVERFVEGQGVKKEFFFKAGKLTLIWSVLSGIPIYYLSLFRAPSFVCKSIK</sequence>
<dbReference type="EMBL" id="SSTD01000775">
    <property type="protein sequence ID" value="TYK30082.1"/>
    <property type="molecule type" value="Genomic_DNA"/>
</dbReference>
<proteinExistence type="predicted"/>
<evidence type="ECO:0000313" key="3">
    <source>
        <dbReference type="Proteomes" id="UP000321393"/>
    </source>
</evidence>
<organism evidence="1 3">
    <name type="scientific">Cucumis melo var. makuwa</name>
    <name type="common">Oriental melon</name>
    <dbReference type="NCBI Taxonomy" id="1194695"/>
    <lineage>
        <taxon>Eukaryota</taxon>
        <taxon>Viridiplantae</taxon>
        <taxon>Streptophyta</taxon>
        <taxon>Embryophyta</taxon>
        <taxon>Tracheophyta</taxon>
        <taxon>Spermatophyta</taxon>
        <taxon>Magnoliopsida</taxon>
        <taxon>eudicotyledons</taxon>
        <taxon>Gunneridae</taxon>
        <taxon>Pentapetalae</taxon>
        <taxon>rosids</taxon>
        <taxon>fabids</taxon>
        <taxon>Cucurbitales</taxon>
        <taxon>Cucurbitaceae</taxon>
        <taxon>Benincaseae</taxon>
        <taxon>Cucumis</taxon>
    </lineage>
</organism>
<dbReference type="Proteomes" id="UP000321947">
    <property type="component" value="Unassembled WGS sequence"/>
</dbReference>
<reference evidence="3 4" key="1">
    <citation type="submission" date="2019-08" db="EMBL/GenBank/DDBJ databases">
        <title>Draft genome sequences of two oriental melons (Cucumis melo L. var makuwa).</title>
        <authorList>
            <person name="Kwon S.-Y."/>
        </authorList>
    </citation>
    <scope>NUCLEOTIDE SEQUENCE [LARGE SCALE GENOMIC DNA]</scope>
    <source>
        <strain evidence="4">cv. Chang Bougi</strain>
        <strain evidence="3">cv. SW 3</strain>
        <tissue evidence="1">Leaf</tissue>
    </source>
</reference>
<evidence type="ECO:0000313" key="1">
    <source>
        <dbReference type="EMBL" id="KAA0057384.1"/>
    </source>
</evidence>
<evidence type="ECO:0000313" key="2">
    <source>
        <dbReference type="EMBL" id="TYK30082.1"/>
    </source>
</evidence>
<dbReference type="PANTHER" id="PTHR33116">
    <property type="entry name" value="REVERSE TRANSCRIPTASE ZINC-BINDING DOMAIN-CONTAINING PROTEIN-RELATED-RELATED"/>
    <property type="match status" value="1"/>
</dbReference>
<dbReference type="OrthoDB" id="1938374at2759"/>
<dbReference type="PANTHER" id="PTHR33116:SF87">
    <property type="entry name" value="OS01G0158850 PROTEIN"/>
    <property type="match status" value="1"/>
</dbReference>
<accession>A0A5A7UQK0</accession>
<protein>
    <submittedName>
        <fullName evidence="1">Uncharacterized protein</fullName>
    </submittedName>
</protein>
<dbReference type="Proteomes" id="UP000321393">
    <property type="component" value="Unassembled WGS sequence"/>
</dbReference>
<name>A0A5A7UQK0_CUCMM</name>
<evidence type="ECO:0000313" key="4">
    <source>
        <dbReference type="Proteomes" id="UP000321947"/>
    </source>
</evidence>